<dbReference type="Pfam" id="PF01683">
    <property type="entry name" value="EB"/>
    <property type="match status" value="2"/>
</dbReference>
<protein>
    <recommendedName>
        <fullName evidence="2">EB domain-containing protein</fullName>
    </recommendedName>
</protein>
<accession>A0A9P0CQ55</accession>
<dbReference type="OrthoDB" id="504708at2759"/>
<evidence type="ECO:0000313" key="4">
    <source>
        <dbReference type="Proteomes" id="UP001153636"/>
    </source>
</evidence>
<keyword evidence="1" id="KW-0732">Signal</keyword>
<dbReference type="InterPro" id="IPR006149">
    <property type="entry name" value="EB_dom"/>
</dbReference>
<proteinExistence type="predicted"/>
<feature type="domain" description="EB" evidence="2">
    <location>
        <begin position="494"/>
        <end position="549"/>
    </location>
</feature>
<dbReference type="PANTHER" id="PTHR39069:SF8">
    <property type="entry name" value="FI17111P1"/>
    <property type="match status" value="1"/>
</dbReference>
<dbReference type="Proteomes" id="UP001153636">
    <property type="component" value="Chromosome 14"/>
</dbReference>
<reference evidence="3" key="1">
    <citation type="submission" date="2022-01" db="EMBL/GenBank/DDBJ databases">
        <authorList>
            <person name="King R."/>
        </authorList>
    </citation>
    <scope>NUCLEOTIDE SEQUENCE</scope>
</reference>
<gene>
    <name evidence="3" type="ORF">PSYICH_LOCUS4165</name>
</gene>
<feature type="signal peptide" evidence="1">
    <location>
        <begin position="1"/>
        <end position="22"/>
    </location>
</feature>
<evidence type="ECO:0000313" key="3">
    <source>
        <dbReference type="EMBL" id="CAH1103134.1"/>
    </source>
</evidence>
<keyword evidence="4" id="KW-1185">Reference proteome</keyword>
<sequence length="572" mass="65387">MLSNFIICVISLQILGISGIFALDEDCSYNSNCTGNAICKDKKCVCDQISYTDTDGSCLPYVVEYQSYCKKSKQCEWLGDNASCINNVCVCDTRFRWYKGKCQKYVGKGDSCKNDIDCYDKNDPLALQCSSGKCTCSKNYYDRVYDCRIKTRKHTCAIDMDCNDDKLICHIGKCIKKNDTLLLDQILQFEHNFEEVPNDYEDVKSDYIYGSNINCTYDNDCINMKNSFCDEKEKICKCSSAYQFLNEEGNCLPGFGICDKSADCTEANTMCFHNSCVCKQGYFFFGNKCIPELGMADSSLTSASKCVIKPSSWQHNTCYCLDYWFGDESNRNCIKTTLQDTLSCMNNDWCNAMGPHAYCNSANRCQCDKYSKFNSTYFYCEVTKQNTGMCLRDSDCPFNERCQYEKCVCIEHFSTDKELICQPDLEGSCLIQSCSQTENSHCLQGVCKCNKNYLNYKKQCLKIAENWNDVCEVSEQCQNFKFSECDKRQRKCTCVDGYMDVEGVCWKSKRYGDPCMNEESCTKVLNEFYQCRNSKCLCPIGDTLENDYCVTSSSTYTNSSFILFSLLLLVLY</sequence>
<organism evidence="3 4">
    <name type="scientific">Psylliodes chrysocephalus</name>
    <dbReference type="NCBI Taxonomy" id="3402493"/>
    <lineage>
        <taxon>Eukaryota</taxon>
        <taxon>Metazoa</taxon>
        <taxon>Ecdysozoa</taxon>
        <taxon>Arthropoda</taxon>
        <taxon>Hexapoda</taxon>
        <taxon>Insecta</taxon>
        <taxon>Pterygota</taxon>
        <taxon>Neoptera</taxon>
        <taxon>Endopterygota</taxon>
        <taxon>Coleoptera</taxon>
        <taxon>Polyphaga</taxon>
        <taxon>Cucujiformia</taxon>
        <taxon>Chrysomeloidea</taxon>
        <taxon>Chrysomelidae</taxon>
        <taxon>Galerucinae</taxon>
        <taxon>Alticini</taxon>
        <taxon>Psylliodes</taxon>
    </lineage>
</organism>
<feature type="domain" description="EB" evidence="2">
    <location>
        <begin position="51"/>
        <end position="102"/>
    </location>
</feature>
<dbReference type="AlphaFoldDB" id="A0A9P0CQ55"/>
<name>A0A9P0CQ55_9CUCU</name>
<dbReference type="PANTHER" id="PTHR39069">
    <property type="entry name" value="ECDYSONE-INDUCIBLE GENE E1, ISOFORM A"/>
    <property type="match status" value="1"/>
</dbReference>
<evidence type="ECO:0000259" key="2">
    <source>
        <dbReference type="Pfam" id="PF01683"/>
    </source>
</evidence>
<evidence type="ECO:0000256" key="1">
    <source>
        <dbReference type="SAM" id="SignalP"/>
    </source>
</evidence>
<feature type="chain" id="PRO_5040328151" description="EB domain-containing protein" evidence="1">
    <location>
        <begin position="23"/>
        <end position="572"/>
    </location>
</feature>
<dbReference type="EMBL" id="OV651826">
    <property type="protein sequence ID" value="CAH1103134.1"/>
    <property type="molecule type" value="Genomic_DNA"/>
</dbReference>